<dbReference type="GO" id="GO:0016887">
    <property type="term" value="F:ATP hydrolysis activity"/>
    <property type="evidence" value="ECO:0007669"/>
    <property type="project" value="InterPro"/>
</dbReference>
<dbReference type="GO" id="GO:0003677">
    <property type="term" value="F:DNA binding"/>
    <property type="evidence" value="ECO:0007669"/>
    <property type="project" value="InterPro"/>
</dbReference>
<dbReference type="PANTHER" id="PTHR36498">
    <property type="entry name" value="TATA-BINDING PROTEIN-ASSOCIATED FACTOR 172"/>
    <property type="match status" value="1"/>
</dbReference>
<dbReference type="EMBL" id="JALNTZ010000301">
    <property type="protein sequence ID" value="KAJ3636276.1"/>
    <property type="molecule type" value="Genomic_DNA"/>
</dbReference>
<proteinExistence type="predicted"/>
<keyword evidence="1" id="KW-0812">Transmembrane</keyword>
<dbReference type="GO" id="GO:0017025">
    <property type="term" value="F:TBP-class protein binding"/>
    <property type="evidence" value="ECO:0007669"/>
    <property type="project" value="InterPro"/>
</dbReference>
<dbReference type="InterPro" id="IPR016024">
    <property type="entry name" value="ARM-type_fold"/>
</dbReference>
<organism evidence="2 3">
    <name type="scientific">Zophobas morio</name>
    <dbReference type="NCBI Taxonomy" id="2755281"/>
    <lineage>
        <taxon>Eukaryota</taxon>
        <taxon>Metazoa</taxon>
        <taxon>Ecdysozoa</taxon>
        <taxon>Arthropoda</taxon>
        <taxon>Hexapoda</taxon>
        <taxon>Insecta</taxon>
        <taxon>Pterygota</taxon>
        <taxon>Neoptera</taxon>
        <taxon>Endopterygota</taxon>
        <taxon>Coleoptera</taxon>
        <taxon>Polyphaga</taxon>
        <taxon>Cucujiformia</taxon>
        <taxon>Tenebrionidae</taxon>
        <taxon>Zophobas</taxon>
    </lineage>
</organism>
<dbReference type="InterPro" id="IPR011989">
    <property type="entry name" value="ARM-like"/>
</dbReference>
<name>A0AA38HJV9_9CUCU</name>
<dbReference type="InterPro" id="IPR044972">
    <property type="entry name" value="Mot1"/>
</dbReference>
<dbReference type="Proteomes" id="UP001168821">
    <property type="component" value="Unassembled WGS sequence"/>
</dbReference>
<sequence length="376" mass="41708">DFCCAWPFEEFCEELCCDLFASSWEIRHGAAAALREIILSHGEGAGMSILISNLYYIYIIVIILTVLNESPEEQRAAHYKWLEDVAIRILCVFALDKVGDFAFDQVVAPVRETSAQALGALLKYMPVGHPLWRPAGLEVYFECSKGSDQSASPAGFYYYFVNGVLLAYTLKVLPALLCGLKDREDDVRAVSAECLIPVLPELVTGSSDSVNKFISSLVLLMVYLTNVEDDVTSSTVHVGLPLFDAFFVFITINNKVVSLLGRLLSYSSAMKLNGFFVPYSLSLLVPRLTSFFRHGNKKVRMASLNALATIVSSAASAHWMSLVGTDLLKAVFLCFLVDDDEDVYDSALTGQRRFSSSFNAPLVILYIQFGKNFWRP</sequence>
<dbReference type="Gene3D" id="1.25.10.10">
    <property type="entry name" value="Leucine-rich Repeat Variant"/>
    <property type="match status" value="1"/>
</dbReference>
<comment type="caution">
    <text evidence="2">The sequence shown here is derived from an EMBL/GenBank/DDBJ whole genome shotgun (WGS) entry which is preliminary data.</text>
</comment>
<evidence type="ECO:0000256" key="1">
    <source>
        <dbReference type="SAM" id="Phobius"/>
    </source>
</evidence>
<keyword evidence="1" id="KW-1133">Transmembrane helix</keyword>
<evidence type="ECO:0000313" key="2">
    <source>
        <dbReference type="EMBL" id="KAJ3636276.1"/>
    </source>
</evidence>
<dbReference type="PANTHER" id="PTHR36498:SF1">
    <property type="entry name" value="TATA-BINDING PROTEIN-ASSOCIATED FACTOR 172"/>
    <property type="match status" value="1"/>
</dbReference>
<feature type="non-terminal residue" evidence="2">
    <location>
        <position position="1"/>
    </location>
</feature>
<feature type="transmembrane region" description="Helical" evidence="1">
    <location>
        <begin position="304"/>
        <end position="322"/>
    </location>
</feature>
<feature type="transmembrane region" description="Helical" evidence="1">
    <location>
        <begin position="156"/>
        <end position="177"/>
    </location>
</feature>
<accession>A0AA38HJV9</accession>
<reference evidence="2" key="1">
    <citation type="journal article" date="2023" name="G3 (Bethesda)">
        <title>Whole genome assemblies of Zophobas morio and Tenebrio molitor.</title>
        <authorList>
            <person name="Kaur S."/>
            <person name="Stinson S.A."/>
            <person name="diCenzo G.C."/>
        </authorList>
    </citation>
    <scope>NUCLEOTIDE SEQUENCE</scope>
    <source>
        <strain evidence="2">QUZm001</strain>
    </source>
</reference>
<evidence type="ECO:0000313" key="3">
    <source>
        <dbReference type="Proteomes" id="UP001168821"/>
    </source>
</evidence>
<dbReference type="SUPFAM" id="SSF48371">
    <property type="entry name" value="ARM repeat"/>
    <property type="match status" value="1"/>
</dbReference>
<dbReference type="AlphaFoldDB" id="A0AA38HJV9"/>
<feature type="transmembrane region" description="Helical" evidence="1">
    <location>
        <begin position="45"/>
        <end position="67"/>
    </location>
</feature>
<gene>
    <name evidence="2" type="ORF">Zmor_011720</name>
</gene>
<keyword evidence="1" id="KW-0472">Membrane</keyword>
<keyword evidence="3" id="KW-1185">Reference proteome</keyword>
<protein>
    <submittedName>
        <fullName evidence="2">Uncharacterized protein</fullName>
    </submittedName>
</protein>